<reference evidence="4" key="1">
    <citation type="journal article" date="2019" name="Int. J. Syst. Evol. Microbiol.">
        <title>The Global Catalogue of Microorganisms (GCM) 10K type strain sequencing project: providing services to taxonomists for standard genome sequencing and annotation.</title>
        <authorList>
            <consortium name="The Broad Institute Genomics Platform"/>
            <consortium name="The Broad Institute Genome Sequencing Center for Infectious Disease"/>
            <person name="Wu L."/>
            <person name="Ma J."/>
        </authorList>
    </citation>
    <scope>NUCLEOTIDE SEQUENCE [LARGE SCALE GENOMIC DNA]</scope>
    <source>
        <strain evidence="4">JCM 16673</strain>
    </source>
</reference>
<feature type="chain" id="PRO_5047479328" description="DUF4124 domain-containing protein" evidence="1">
    <location>
        <begin position="27"/>
        <end position="210"/>
    </location>
</feature>
<accession>A0ABP7T604</accession>
<comment type="caution">
    <text evidence="3">The sequence shown here is derived from an EMBL/GenBank/DDBJ whole genome shotgun (WGS) entry which is preliminary data.</text>
</comment>
<name>A0ABP7T604_9BURK</name>
<evidence type="ECO:0000256" key="1">
    <source>
        <dbReference type="SAM" id="SignalP"/>
    </source>
</evidence>
<dbReference type="Pfam" id="PF13511">
    <property type="entry name" value="DUF4124"/>
    <property type="match status" value="1"/>
</dbReference>
<evidence type="ECO:0000313" key="3">
    <source>
        <dbReference type="EMBL" id="GAA4021556.1"/>
    </source>
</evidence>
<evidence type="ECO:0000313" key="4">
    <source>
        <dbReference type="Proteomes" id="UP001501353"/>
    </source>
</evidence>
<dbReference type="RefSeq" id="WP_344762975.1">
    <property type="nucleotide sequence ID" value="NZ_BAAAZE010000008.1"/>
</dbReference>
<dbReference type="InterPro" id="IPR025392">
    <property type="entry name" value="DUF4124"/>
</dbReference>
<evidence type="ECO:0000259" key="2">
    <source>
        <dbReference type="Pfam" id="PF13511"/>
    </source>
</evidence>
<gene>
    <name evidence="3" type="ORF">GCM10022212_18120</name>
</gene>
<dbReference type="Proteomes" id="UP001501353">
    <property type="component" value="Unassembled WGS sequence"/>
</dbReference>
<keyword evidence="1" id="KW-0732">Signal</keyword>
<protein>
    <recommendedName>
        <fullName evidence="2">DUF4124 domain-containing protein</fullName>
    </recommendedName>
</protein>
<feature type="signal peptide" evidence="1">
    <location>
        <begin position="1"/>
        <end position="26"/>
    </location>
</feature>
<feature type="domain" description="DUF4124" evidence="2">
    <location>
        <begin position="17"/>
        <end position="91"/>
    </location>
</feature>
<sequence length="210" mass="24014">MHIALRFSAHSLLVLTLAQLPGLAHAQIYMCKDAAGRTITSDRPIPECALRPMRELGNNGVTLREIPAPLTAEQKYQKQLAAERQKADAAAALEVRRRDMAILERFRSEREIEFARKRAISGVEEKIRSEQLSYSLAEKQFGEASRDAERYRRNGVLPAFHVQKVERARDAVQAEQQLLIQHKHELLKVDAWFDDTLMRFRELSKSVSLP</sequence>
<organism evidence="3 4">
    <name type="scientific">Actimicrobium antarcticum</name>
    <dbReference type="NCBI Taxonomy" id="1051899"/>
    <lineage>
        <taxon>Bacteria</taxon>
        <taxon>Pseudomonadati</taxon>
        <taxon>Pseudomonadota</taxon>
        <taxon>Betaproteobacteria</taxon>
        <taxon>Burkholderiales</taxon>
        <taxon>Oxalobacteraceae</taxon>
        <taxon>Actimicrobium</taxon>
    </lineage>
</organism>
<proteinExistence type="predicted"/>
<keyword evidence="4" id="KW-1185">Reference proteome</keyword>
<dbReference type="EMBL" id="BAAAZE010000008">
    <property type="protein sequence ID" value="GAA4021556.1"/>
    <property type="molecule type" value="Genomic_DNA"/>
</dbReference>